<evidence type="ECO:0008006" key="6">
    <source>
        <dbReference type="Google" id="ProtNLM"/>
    </source>
</evidence>
<evidence type="ECO:0000256" key="2">
    <source>
        <dbReference type="ARBA" id="ARBA00006727"/>
    </source>
</evidence>
<evidence type="ECO:0000256" key="1">
    <source>
        <dbReference type="ARBA" id="ARBA00004141"/>
    </source>
</evidence>
<feature type="transmembrane region" description="Helical" evidence="3">
    <location>
        <begin position="110"/>
        <end position="132"/>
    </location>
</feature>
<keyword evidence="3" id="KW-0472">Membrane</keyword>
<feature type="transmembrane region" description="Helical" evidence="3">
    <location>
        <begin position="304"/>
        <end position="323"/>
    </location>
</feature>
<feature type="transmembrane region" description="Helical" evidence="3">
    <location>
        <begin position="173"/>
        <end position="193"/>
    </location>
</feature>
<dbReference type="PANTHER" id="PTHR11360">
    <property type="entry name" value="MONOCARBOXYLATE TRANSPORTER"/>
    <property type="match status" value="1"/>
</dbReference>
<comment type="caution">
    <text evidence="4">The sequence shown here is derived from an EMBL/GenBank/DDBJ whole genome shotgun (WGS) entry which is preliminary data.</text>
</comment>
<feature type="transmembrane region" description="Helical" evidence="3">
    <location>
        <begin position="280"/>
        <end position="298"/>
    </location>
</feature>
<evidence type="ECO:0000313" key="5">
    <source>
        <dbReference type="Proteomes" id="UP001194746"/>
    </source>
</evidence>
<feature type="transmembrane region" description="Helical" evidence="3">
    <location>
        <begin position="15"/>
        <end position="35"/>
    </location>
</feature>
<feature type="transmembrane region" description="Helical" evidence="3">
    <location>
        <begin position="344"/>
        <end position="364"/>
    </location>
</feature>
<accession>A0AAD4CKF5</accession>
<dbReference type="GO" id="GO:0016020">
    <property type="term" value="C:membrane"/>
    <property type="evidence" value="ECO:0007669"/>
    <property type="project" value="UniProtKB-SubCell"/>
</dbReference>
<dbReference type="SUPFAM" id="SSF103473">
    <property type="entry name" value="MFS general substrate transporter"/>
    <property type="match status" value="1"/>
</dbReference>
<evidence type="ECO:0000256" key="3">
    <source>
        <dbReference type="SAM" id="Phobius"/>
    </source>
</evidence>
<feature type="transmembrane region" description="Helical" evidence="3">
    <location>
        <begin position="254"/>
        <end position="273"/>
    </location>
</feature>
<name>A0AAD4CKF5_ASPNN</name>
<dbReference type="Gene3D" id="1.20.1250.20">
    <property type="entry name" value="MFS general substrate transporter like domains"/>
    <property type="match status" value="2"/>
</dbReference>
<feature type="transmembrane region" description="Helical" evidence="3">
    <location>
        <begin position="55"/>
        <end position="77"/>
    </location>
</feature>
<feature type="transmembrane region" description="Helical" evidence="3">
    <location>
        <begin position="84"/>
        <end position="104"/>
    </location>
</feature>
<comment type="subcellular location">
    <subcellularLocation>
        <location evidence="1">Membrane</location>
        <topology evidence="1">Multi-pass membrane protein</topology>
    </subcellularLocation>
</comment>
<comment type="similarity">
    <text evidence="2">Belongs to the major facilitator superfamily. Monocarboxylate porter (TC 2.A.1.13) family.</text>
</comment>
<keyword evidence="3" id="KW-0812">Transmembrane</keyword>
<dbReference type="EMBL" id="VCAU01000050">
    <property type="protein sequence ID" value="KAF9888165.1"/>
    <property type="molecule type" value="Genomic_DNA"/>
</dbReference>
<organism evidence="4 5">
    <name type="scientific">Aspergillus nanangensis</name>
    <dbReference type="NCBI Taxonomy" id="2582783"/>
    <lineage>
        <taxon>Eukaryota</taxon>
        <taxon>Fungi</taxon>
        <taxon>Dikarya</taxon>
        <taxon>Ascomycota</taxon>
        <taxon>Pezizomycotina</taxon>
        <taxon>Eurotiomycetes</taxon>
        <taxon>Eurotiomycetidae</taxon>
        <taxon>Eurotiales</taxon>
        <taxon>Aspergillaceae</taxon>
        <taxon>Aspergillus</taxon>
        <taxon>Aspergillus subgen. Circumdati</taxon>
    </lineage>
</organism>
<dbReference type="AlphaFoldDB" id="A0AAD4CKF5"/>
<dbReference type="InterPro" id="IPR036259">
    <property type="entry name" value="MFS_trans_sf"/>
</dbReference>
<reference evidence="4" key="1">
    <citation type="journal article" date="2019" name="Beilstein J. Org. Chem.">
        <title>Nanangenines: drimane sesquiterpenoids as the dominant metabolite cohort of a novel Australian fungus, Aspergillus nanangensis.</title>
        <authorList>
            <person name="Lacey H.J."/>
            <person name="Gilchrist C.L.M."/>
            <person name="Crombie A."/>
            <person name="Kalaitzis J.A."/>
            <person name="Vuong D."/>
            <person name="Rutledge P.J."/>
            <person name="Turner P."/>
            <person name="Pitt J.I."/>
            <person name="Lacey E."/>
            <person name="Chooi Y.H."/>
            <person name="Piggott A.M."/>
        </authorList>
    </citation>
    <scope>NUCLEOTIDE SEQUENCE</scope>
    <source>
        <strain evidence="4">MST-FP2251</strain>
    </source>
</reference>
<dbReference type="InterPro" id="IPR050327">
    <property type="entry name" value="Proton-linked_MCT"/>
</dbReference>
<keyword evidence="5" id="KW-1185">Reference proteome</keyword>
<gene>
    <name evidence="4" type="ORF">FE257_009160</name>
</gene>
<protein>
    <recommendedName>
        <fullName evidence="6">Major facilitator superfamily (MFS) profile domain-containing protein</fullName>
    </recommendedName>
</protein>
<dbReference type="GO" id="GO:0022857">
    <property type="term" value="F:transmembrane transporter activity"/>
    <property type="evidence" value="ECO:0007669"/>
    <property type="project" value="InterPro"/>
</dbReference>
<feature type="transmembrane region" description="Helical" evidence="3">
    <location>
        <begin position="141"/>
        <end position="161"/>
    </location>
</feature>
<feature type="transmembrane region" description="Helical" evidence="3">
    <location>
        <begin position="370"/>
        <end position="390"/>
    </location>
</feature>
<keyword evidence="3" id="KW-1133">Transmembrane helix</keyword>
<feature type="transmembrane region" description="Helical" evidence="3">
    <location>
        <begin position="214"/>
        <end position="234"/>
    </location>
</feature>
<sequence length="404" mass="43307">MADSEGPRAPSQRPWVQVIVSFLLWFNGWGIVNSFGAWQTYYEENLLSKESSSNISWIGSIQAFLLLVIGCVAGRLFDLGYARSLTAVGSLLIVFGIMMTSISSTYWQVLLAQGLCQGLGAGLIYIPSVAVLPQFYTKRRAFAQGIAASGSSLGGIVYTLSFAELEHRVGFPWATRIIGFIAFITLLVASLLIRQINPPRSTAPLFDTGAFRDVSFLCFTVAATAAFIGLYVPIFYIKSYILHEQLADPSIMTYILPVLNAANGVGRVIPNFFADSTGPLNMLIPCSLATSVIAYSWIASSTTPSITAFAVLYGFFSGTFVSLSPTSLTSLSPSLSVVGQRIGTCFTIASFGLLLGSPLSGLMIRELDSYIGPQILSGSTLFIATCSLVVGRYAKAGARLSEIV</sequence>
<reference evidence="4" key="2">
    <citation type="submission" date="2020-02" db="EMBL/GenBank/DDBJ databases">
        <authorList>
            <person name="Gilchrist C.L.M."/>
            <person name="Chooi Y.-H."/>
        </authorList>
    </citation>
    <scope>NUCLEOTIDE SEQUENCE</scope>
    <source>
        <strain evidence="4">MST-FP2251</strain>
    </source>
</reference>
<dbReference type="PANTHER" id="PTHR11360:SF234">
    <property type="entry name" value="MFS-TYPE TRANSPORTER DBAD-RELATED"/>
    <property type="match status" value="1"/>
</dbReference>
<evidence type="ECO:0000313" key="4">
    <source>
        <dbReference type="EMBL" id="KAF9888165.1"/>
    </source>
</evidence>
<dbReference type="InterPro" id="IPR011701">
    <property type="entry name" value="MFS"/>
</dbReference>
<dbReference type="Pfam" id="PF07690">
    <property type="entry name" value="MFS_1"/>
    <property type="match status" value="1"/>
</dbReference>
<proteinExistence type="inferred from homology"/>
<dbReference type="Proteomes" id="UP001194746">
    <property type="component" value="Unassembled WGS sequence"/>
</dbReference>